<dbReference type="Pfam" id="PF00400">
    <property type="entry name" value="WD40"/>
    <property type="match status" value="8"/>
</dbReference>
<dbReference type="EMBL" id="JPDN02000018">
    <property type="protein sequence ID" value="PON25485.1"/>
    <property type="molecule type" value="Genomic_DNA"/>
</dbReference>
<dbReference type="Gene3D" id="2.130.10.10">
    <property type="entry name" value="YVTN repeat-like/Quinoprotein amine dehydrogenase"/>
    <property type="match status" value="4"/>
</dbReference>
<dbReference type="InterPro" id="IPR015943">
    <property type="entry name" value="WD40/YVTN_repeat-like_dom_sf"/>
</dbReference>
<dbReference type="Gene3D" id="3.40.50.1580">
    <property type="entry name" value="Nucleoside phosphorylase domain"/>
    <property type="match status" value="1"/>
</dbReference>
<dbReference type="PANTHER" id="PTHR19848">
    <property type="entry name" value="WD40 REPEAT PROTEIN"/>
    <property type="match status" value="1"/>
</dbReference>
<dbReference type="GO" id="GO:0003824">
    <property type="term" value="F:catalytic activity"/>
    <property type="evidence" value="ECO:0007669"/>
    <property type="project" value="InterPro"/>
</dbReference>
<evidence type="ECO:0000256" key="2">
    <source>
        <dbReference type="ARBA" id="ARBA00022737"/>
    </source>
</evidence>
<dbReference type="SUPFAM" id="SSF53167">
    <property type="entry name" value="Purine and uridine phosphorylases"/>
    <property type="match status" value="1"/>
</dbReference>
<dbReference type="SUPFAM" id="SSF50998">
    <property type="entry name" value="Quinoprotein alcohol dehydrogenase-like"/>
    <property type="match status" value="1"/>
</dbReference>
<dbReference type="PANTHER" id="PTHR19848:SF8">
    <property type="entry name" value="F-BOX AND WD REPEAT DOMAIN CONTAINING 7"/>
    <property type="match status" value="1"/>
</dbReference>
<dbReference type="RefSeq" id="XP_024405571.1">
    <property type="nucleotide sequence ID" value="XM_024549713.1"/>
</dbReference>
<dbReference type="Pfam" id="PF24883">
    <property type="entry name" value="NPHP3_N"/>
    <property type="match status" value="1"/>
</dbReference>
<dbReference type="InterPro" id="IPR056884">
    <property type="entry name" value="NPHP3-like_N"/>
</dbReference>
<feature type="repeat" description="WD" evidence="3">
    <location>
        <begin position="987"/>
        <end position="1021"/>
    </location>
</feature>
<dbReference type="PROSITE" id="PS50837">
    <property type="entry name" value="NACHT"/>
    <property type="match status" value="1"/>
</dbReference>
<feature type="repeat" description="WD" evidence="3">
    <location>
        <begin position="1414"/>
        <end position="1455"/>
    </location>
</feature>
<feature type="domain" description="NACHT" evidence="4">
    <location>
        <begin position="429"/>
        <end position="572"/>
    </location>
</feature>
<dbReference type="InterPro" id="IPR001680">
    <property type="entry name" value="WD40_rpt"/>
</dbReference>
<dbReference type="InterPro" id="IPR027417">
    <property type="entry name" value="P-loop_NTPase"/>
</dbReference>
<evidence type="ECO:0000256" key="3">
    <source>
        <dbReference type="PROSITE-ProRule" id="PRU00221"/>
    </source>
</evidence>
<reference evidence="5 6" key="1">
    <citation type="journal article" date="2016" name="Genome Announc.">
        <title>Draft Whole-Genome Sequence of Trichoderma gamsii T6085, a Promising Biocontrol Agent of Fusarium Head Blight on Wheat.</title>
        <authorList>
            <person name="Baroncelli R."/>
            <person name="Zapparata A."/>
            <person name="Piaggeschi G."/>
            <person name="Sarrocco S."/>
            <person name="Vannacci G."/>
        </authorList>
    </citation>
    <scope>NUCLEOTIDE SEQUENCE [LARGE SCALE GENOMIC DNA]</scope>
    <source>
        <strain evidence="5 6">T6085</strain>
    </source>
</reference>
<feature type="repeat" description="WD" evidence="3">
    <location>
        <begin position="1022"/>
        <end position="1063"/>
    </location>
</feature>
<keyword evidence="1 3" id="KW-0853">WD repeat</keyword>
<gene>
    <name evidence="5" type="ORF">TGAM01_v205779</name>
</gene>
<dbReference type="Gene3D" id="3.40.50.300">
    <property type="entry name" value="P-loop containing nucleotide triphosphate hydrolases"/>
    <property type="match status" value="1"/>
</dbReference>
<feature type="repeat" description="WD" evidence="3">
    <location>
        <begin position="938"/>
        <end position="979"/>
    </location>
</feature>
<dbReference type="Pfam" id="PF01048">
    <property type="entry name" value="PNP_UDP_1"/>
    <property type="match status" value="1"/>
</dbReference>
<evidence type="ECO:0000313" key="6">
    <source>
        <dbReference type="Proteomes" id="UP000054821"/>
    </source>
</evidence>
<keyword evidence="2" id="KW-0677">Repeat</keyword>
<dbReference type="STRING" id="398673.A0A2P4ZMI3"/>
<comment type="caution">
    <text evidence="5">The sequence shown here is derived from an EMBL/GenBank/DDBJ whole genome shotgun (WGS) entry which is preliminary data.</text>
</comment>
<proteinExistence type="predicted"/>
<dbReference type="InterPro" id="IPR000845">
    <property type="entry name" value="Nucleoside_phosphorylase_d"/>
</dbReference>
<dbReference type="FunFam" id="3.40.50.300:FF:001638">
    <property type="entry name" value="NACHT and WD40 domain protein"/>
    <property type="match status" value="1"/>
</dbReference>
<dbReference type="SMART" id="SM00320">
    <property type="entry name" value="WD40"/>
    <property type="match status" value="11"/>
</dbReference>
<accession>A0A2P4ZMI3</accession>
<feature type="repeat" description="WD" evidence="3">
    <location>
        <begin position="1283"/>
        <end position="1324"/>
    </location>
</feature>
<dbReference type="InterPro" id="IPR011047">
    <property type="entry name" value="Quinoprotein_ADH-like_sf"/>
</dbReference>
<dbReference type="PROSITE" id="PS50294">
    <property type="entry name" value="WD_REPEATS_REGION"/>
    <property type="match status" value="5"/>
</dbReference>
<name>A0A2P4ZMI3_9HYPO</name>
<evidence type="ECO:0000256" key="1">
    <source>
        <dbReference type="ARBA" id="ARBA00022574"/>
    </source>
</evidence>
<dbReference type="SUPFAM" id="SSF50978">
    <property type="entry name" value="WD40 repeat-like"/>
    <property type="match status" value="1"/>
</dbReference>
<dbReference type="GO" id="GO:0009116">
    <property type="term" value="P:nucleoside metabolic process"/>
    <property type="evidence" value="ECO:0007669"/>
    <property type="project" value="InterPro"/>
</dbReference>
<dbReference type="InterPro" id="IPR036322">
    <property type="entry name" value="WD40_repeat_dom_sf"/>
</dbReference>
<protein>
    <recommendedName>
        <fullName evidence="4">NACHT domain-containing protein</fullName>
    </recommendedName>
</protein>
<evidence type="ECO:0000313" key="5">
    <source>
        <dbReference type="EMBL" id="PON25485.1"/>
    </source>
</evidence>
<keyword evidence="6" id="KW-1185">Reference proteome</keyword>
<dbReference type="InterPro" id="IPR007111">
    <property type="entry name" value="NACHT_NTPase"/>
</dbReference>
<dbReference type="SUPFAM" id="SSF52540">
    <property type="entry name" value="P-loop containing nucleoside triphosphate hydrolases"/>
    <property type="match status" value="1"/>
</dbReference>
<dbReference type="GeneID" id="29981019"/>
<feature type="repeat" description="WD" evidence="3">
    <location>
        <begin position="1159"/>
        <end position="1190"/>
    </location>
</feature>
<dbReference type="PROSITE" id="PS50082">
    <property type="entry name" value="WD_REPEATS_2"/>
    <property type="match status" value="6"/>
</dbReference>
<dbReference type="Proteomes" id="UP000054821">
    <property type="component" value="Unassembled WGS sequence"/>
</dbReference>
<organism evidence="5 6">
    <name type="scientific">Trichoderma gamsii</name>
    <dbReference type="NCBI Taxonomy" id="398673"/>
    <lineage>
        <taxon>Eukaryota</taxon>
        <taxon>Fungi</taxon>
        <taxon>Dikarya</taxon>
        <taxon>Ascomycota</taxon>
        <taxon>Pezizomycotina</taxon>
        <taxon>Sordariomycetes</taxon>
        <taxon>Hypocreomycetidae</taxon>
        <taxon>Hypocreales</taxon>
        <taxon>Hypocreaceae</taxon>
        <taxon>Trichoderma</taxon>
    </lineage>
</organism>
<dbReference type="InterPro" id="IPR035994">
    <property type="entry name" value="Nucleoside_phosphorylase_sf"/>
</dbReference>
<dbReference type="CDD" id="cd00200">
    <property type="entry name" value="WD40"/>
    <property type="match status" value="2"/>
</dbReference>
<sequence>MATPPASRDEFEVALVCSLPLEYDAVSLLFDQFWDENGDQYGRAIGDPNTYTTGRFGKFDVVLVLLPNTGKVSAASATASLRSSYPGLRLVILTGICGAIPSSDAGDEILLGDVIISKTVVQYDHGRQYVDNFVPKDTTQDSLGRPDKNIRSLVAVLETARERERVEERAAVLLQQIQAPAAKKPRRLKADAYQYPGIASDKLFEATYRHKHHSSTRSFCEQCHEYSDSVCEESQNLACDVLGCDEKHVIPRQRLGTNRQLEQHGPSEDAWVPSVFIGRFGSSDKMLRSGEHRDGIAKHYGVLAFEMEGAGVWDELPCIIVKGVCNYADSHTNNHWQNFAAATAASVAKALVERYTKTDKSAVVEIQKQLKDMMEDKESSECLKDLHQTDPRDDKTRIQRTKGNLLKDSYRWVLGHNDFKQWRDNPQYKLLWIKGDPGKGKTMLLCGIIDEIESSATMHCLSYFFCQATEVQLRDATAVLRGLIYMIVIQRPLLISHVRERYDSIGKKLFDDGNAWEALSKILMAILKDASLANVILIVDALDECVDGLPLLLNFLSQASSSSRAKWIVSSRNWPLIEENLDTAMQGVRLCLELNEASVSTAVEAYIKYKSQELTEKKGYDTTTQRAVEQHLILNAHGTFLWVALVCQELENPKVKKRHILGKLKTYPPGLDTLYQRMLENIRDSLDADICRQILAIILVVYRPVTLVELDRLLDSHDDYDKDDLVDIIGSCGSFLTIRNDVVYFVHQSAKDFLLEKASDQFLAPSIGYQHHTIFSRSLDVLTKTLQRDIYGLRFPGFPIEQVSPPNPDPLAPVAYSCIYWIDHFSDPECLRELDRESRRQSEDAVIKFARGKYLYWLEALGLLRGMSKGLLAVQKLKENVLTPHLAELLEDAHRFFLSNKRAIESAPLQAYATCEEPEWILAKPRVETRWPAWSTLLEGHTGIIYTIAISHDSSLIASASSDGTTRLWRTSTGDCVQGFEHPGVVVRSIAFSHDARLLASGSTDCKVRLWSVVTSECLHTLEGYTDEVPLVTFSFDSVFIASASYDETIRLWHVDSGNCVQKLQVNREILAIAFSQDSSLLATAFEDGMVRFRSVETGDCVRELQLDVFDVISATFSYDLALLASLVRASERHLIKLWRIDTGECVRTLECSEYICHFAFSHNSEVIASVSSDGMMQLWRVDTGDCVRVLINSGPGEIALSRDLSLLAVSWRDTTIRLFPIDVNSGVQEADAQSDMEEQVISGTRHASIAFSNDSALVASASKFNNMILLWCAKTGRRVRELRGHSEGIESIAFSHDSLLLSSASVHRTVKIWRIDTGECLQELYHVYEIAAVAFSHDSVLVASASLDKIRLWSTDTGDCVQMLDTWMGDMRNREIGSVAFSHDSALIASGDSEATIEILSVATGSYVQTLQFQGHIDDVTAIAFSQDSTLVAAAVQGGTIRLWRVDTGECLQNTHLGVVTRTFRPADISISSDHSRIFTEFGSIAIDSTNKADTSIPSQFSGIGVRWDYSWITWDSHNILRLPTELEACRSAVSGSTVAIACRSGRVIFIRFSSEELSKLSDCNNYNRIA</sequence>
<evidence type="ECO:0000259" key="4">
    <source>
        <dbReference type="PROSITE" id="PS50837"/>
    </source>
</evidence>